<dbReference type="EMBL" id="BAAAQD010000013">
    <property type="protein sequence ID" value="GAA1535644.1"/>
    <property type="molecule type" value="Genomic_DNA"/>
</dbReference>
<dbReference type="Pfam" id="PF14019">
    <property type="entry name" value="DUF4235"/>
    <property type="match status" value="1"/>
</dbReference>
<keyword evidence="3" id="KW-1185">Reference proteome</keyword>
<accession>A0ABP4M299</accession>
<protein>
    <submittedName>
        <fullName evidence="2">Uncharacterized protein</fullName>
    </submittedName>
</protein>
<comment type="caution">
    <text evidence="2">The sequence shown here is derived from an EMBL/GenBank/DDBJ whole genome shotgun (WGS) entry which is preliminary data.</text>
</comment>
<evidence type="ECO:0000313" key="3">
    <source>
        <dbReference type="Proteomes" id="UP001501470"/>
    </source>
</evidence>
<evidence type="ECO:0000313" key="2">
    <source>
        <dbReference type="EMBL" id="GAA1535644.1"/>
    </source>
</evidence>
<proteinExistence type="predicted"/>
<evidence type="ECO:0000256" key="1">
    <source>
        <dbReference type="SAM" id="MobiDB-lite"/>
    </source>
</evidence>
<sequence>MEPSTRDTTDHREPPMSTEPNPSWREKLTLAAVRGAVAGATRAIVTWLLER</sequence>
<gene>
    <name evidence="2" type="ORF">GCM10009827_062460</name>
</gene>
<organism evidence="2 3">
    <name type="scientific">Dactylosporangium maewongense</name>
    <dbReference type="NCBI Taxonomy" id="634393"/>
    <lineage>
        <taxon>Bacteria</taxon>
        <taxon>Bacillati</taxon>
        <taxon>Actinomycetota</taxon>
        <taxon>Actinomycetes</taxon>
        <taxon>Micromonosporales</taxon>
        <taxon>Micromonosporaceae</taxon>
        <taxon>Dactylosporangium</taxon>
    </lineage>
</organism>
<feature type="region of interest" description="Disordered" evidence="1">
    <location>
        <begin position="1"/>
        <end position="24"/>
    </location>
</feature>
<name>A0ABP4M299_9ACTN</name>
<reference evidence="3" key="1">
    <citation type="journal article" date="2019" name="Int. J. Syst. Evol. Microbiol.">
        <title>The Global Catalogue of Microorganisms (GCM) 10K type strain sequencing project: providing services to taxonomists for standard genome sequencing and annotation.</title>
        <authorList>
            <consortium name="The Broad Institute Genomics Platform"/>
            <consortium name="The Broad Institute Genome Sequencing Center for Infectious Disease"/>
            <person name="Wu L."/>
            <person name="Ma J."/>
        </authorList>
    </citation>
    <scope>NUCLEOTIDE SEQUENCE [LARGE SCALE GENOMIC DNA]</scope>
    <source>
        <strain evidence="3">JCM 15933</strain>
    </source>
</reference>
<dbReference type="Proteomes" id="UP001501470">
    <property type="component" value="Unassembled WGS sequence"/>
</dbReference>
<feature type="compositionally biased region" description="Basic and acidic residues" evidence="1">
    <location>
        <begin position="1"/>
        <end position="14"/>
    </location>
</feature>
<dbReference type="InterPro" id="IPR025329">
    <property type="entry name" value="DUF4235"/>
</dbReference>